<dbReference type="Proteomes" id="UP000825935">
    <property type="component" value="Chromosome 20"/>
</dbReference>
<feature type="compositionally biased region" description="Basic residues" evidence="1">
    <location>
        <begin position="257"/>
        <end position="269"/>
    </location>
</feature>
<evidence type="ECO:0000256" key="1">
    <source>
        <dbReference type="SAM" id="MobiDB-lite"/>
    </source>
</evidence>
<sequence>MVGPISSTLANDGHLAITKKRETGPPWLEPLLRTDFFLPCSRHGDSSKNECNQYCLDCMCGALCVSCLTAHKDHSVVQIRRSSYHDVIRVSEIQKAIDLSGIQSYIINSARVVFLNGRPQLRQGKGVTNNCEICDRSLVDGFLFCSLGCKLNGIRLHHPEMSFLLQSRSIGGCDSVPGECNYLDSMIKRPRSRKPTFTNAHAEAYELHDVLDDADESDEHHQERLPPLRTTKDEFENLDHCCTNASEDISPPTPPARSHRRSPKRRKGIPQRAPLGW</sequence>
<dbReference type="PANTHER" id="PTHR31065:SF35">
    <property type="entry name" value="PLATZ TRANSCRIPTION FACTOR FAMILY PROTEIN"/>
    <property type="match status" value="1"/>
</dbReference>
<reference evidence="2" key="1">
    <citation type="submission" date="2021-08" db="EMBL/GenBank/DDBJ databases">
        <title>WGS assembly of Ceratopteris richardii.</title>
        <authorList>
            <person name="Marchant D.B."/>
            <person name="Chen G."/>
            <person name="Jenkins J."/>
            <person name="Shu S."/>
            <person name="Leebens-Mack J."/>
            <person name="Grimwood J."/>
            <person name="Schmutz J."/>
            <person name="Soltis P."/>
            <person name="Soltis D."/>
            <person name="Chen Z.-H."/>
        </authorList>
    </citation>
    <scope>NUCLEOTIDE SEQUENCE</scope>
    <source>
        <strain evidence="2">Whitten #5841</strain>
        <tissue evidence="2">Leaf</tissue>
    </source>
</reference>
<dbReference type="OMA" id="GNDKARM"/>
<accession>A0A8T2SI65</accession>
<dbReference type="EMBL" id="CM035425">
    <property type="protein sequence ID" value="KAH7331644.1"/>
    <property type="molecule type" value="Genomic_DNA"/>
</dbReference>
<evidence type="ECO:0000313" key="2">
    <source>
        <dbReference type="EMBL" id="KAH7331644.1"/>
    </source>
</evidence>
<name>A0A8T2SI65_CERRI</name>
<dbReference type="AlphaFoldDB" id="A0A8T2SI65"/>
<feature type="region of interest" description="Disordered" evidence="1">
    <location>
        <begin position="242"/>
        <end position="277"/>
    </location>
</feature>
<dbReference type="InterPro" id="IPR006734">
    <property type="entry name" value="PLATZ"/>
</dbReference>
<evidence type="ECO:0000313" key="3">
    <source>
        <dbReference type="Proteomes" id="UP000825935"/>
    </source>
</evidence>
<organism evidence="2 3">
    <name type="scientific">Ceratopteris richardii</name>
    <name type="common">Triangle waterfern</name>
    <dbReference type="NCBI Taxonomy" id="49495"/>
    <lineage>
        <taxon>Eukaryota</taxon>
        <taxon>Viridiplantae</taxon>
        <taxon>Streptophyta</taxon>
        <taxon>Embryophyta</taxon>
        <taxon>Tracheophyta</taxon>
        <taxon>Polypodiopsida</taxon>
        <taxon>Polypodiidae</taxon>
        <taxon>Polypodiales</taxon>
        <taxon>Pteridineae</taxon>
        <taxon>Pteridaceae</taxon>
        <taxon>Parkerioideae</taxon>
        <taxon>Ceratopteris</taxon>
    </lineage>
</organism>
<evidence type="ECO:0008006" key="4">
    <source>
        <dbReference type="Google" id="ProtNLM"/>
    </source>
</evidence>
<protein>
    <recommendedName>
        <fullName evidence="4">PLATZ transcription factor family protein</fullName>
    </recommendedName>
</protein>
<dbReference type="Pfam" id="PF04640">
    <property type="entry name" value="PLATZ"/>
    <property type="match status" value="1"/>
</dbReference>
<proteinExistence type="predicted"/>
<keyword evidence="3" id="KW-1185">Reference proteome</keyword>
<gene>
    <name evidence="2" type="ORF">KP509_20G045400</name>
</gene>
<dbReference type="OrthoDB" id="1908108at2759"/>
<dbReference type="PANTHER" id="PTHR31065">
    <property type="entry name" value="PLATZ TRANSCRIPTION FACTOR FAMILY PROTEIN"/>
    <property type="match status" value="1"/>
</dbReference>
<comment type="caution">
    <text evidence="2">The sequence shown here is derived from an EMBL/GenBank/DDBJ whole genome shotgun (WGS) entry which is preliminary data.</text>
</comment>